<dbReference type="AlphaFoldDB" id="A0A6C0T6F3"/>
<evidence type="ECO:0000256" key="6">
    <source>
        <dbReference type="ARBA" id="ARBA00023306"/>
    </source>
</evidence>
<reference evidence="11" key="2">
    <citation type="journal article" date="2020" name="Fungal Genet. Biol.">
        <title>Mating strategy and mating type distribution in six global populations of the Eucalyptus foliar pathogen Teratosphaeria destructans.</title>
        <authorList>
            <person name="Havenga M."/>
            <person name="Wingfield B.D."/>
            <person name="Wingfield M.J."/>
            <person name="Roets F."/>
            <person name="Dreyer L.L."/>
            <person name="Tatham C.T."/>
            <person name="Duong T.A."/>
            <person name="Wilken P.M."/>
            <person name="Chen S."/>
            <person name="Aylward J."/>
        </authorList>
    </citation>
    <scope>NUCLEOTIDE SEQUENCE</scope>
    <source>
        <strain evidence="11">CMW44962</strain>
    </source>
</reference>
<organism evidence="11">
    <name type="scientific">Teratosphaeria destructans</name>
    <dbReference type="NCBI Taxonomy" id="418781"/>
    <lineage>
        <taxon>Eukaryota</taxon>
        <taxon>Fungi</taxon>
        <taxon>Dikarya</taxon>
        <taxon>Ascomycota</taxon>
        <taxon>Pezizomycotina</taxon>
        <taxon>Dothideomycetes</taxon>
        <taxon>Dothideomycetidae</taxon>
        <taxon>Mycosphaerellales</taxon>
        <taxon>Teratosphaeriaceae</taxon>
        <taxon>Teratosphaeria</taxon>
    </lineage>
</organism>
<evidence type="ECO:0000313" key="11">
    <source>
        <dbReference type="EMBL" id="QIA97813.1"/>
    </source>
</evidence>
<dbReference type="Proteomes" id="UP001138500">
    <property type="component" value="Unassembled WGS sequence"/>
</dbReference>
<dbReference type="UniPathway" id="UPA00143"/>
<dbReference type="GO" id="GO:0005680">
    <property type="term" value="C:anaphase-promoting complex"/>
    <property type="evidence" value="ECO:0007669"/>
    <property type="project" value="InterPro"/>
</dbReference>
<evidence type="ECO:0000256" key="2">
    <source>
        <dbReference type="ARBA" id="ARBA00016066"/>
    </source>
</evidence>
<accession>A0A6C0T6F3</accession>
<proteinExistence type="inferred from homology"/>
<dbReference type="GO" id="GO:0070979">
    <property type="term" value="P:protein K11-linked ubiquitination"/>
    <property type="evidence" value="ECO:0007669"/>
    <property type="project" value="TreeGrafter"/>
</dbReference>
<dbReference type="InterPro" id="IPR026000">
    <property type="entry name" value="Apc5_dom"/>
</dbReference>
<keyword evidence="3" id="KW-0132">Cell division</keyword>
<dbReference type="Pfam" id="PF12862">
    <property type="entry name" value="ANAPC5"/>
    <property type="match status" value="1"/>
</dbReference>
<keyword evidence="6" id="KW-0131">Cell cycle</keyword>
<dbReference type="SUPFAM" id="SSF48452">
    <property type="entry name" value="TPR-like"/>
    <property type="match status" value="1"/>
</dbReference>
<dbReference type="PANTHER" id="PTHR12830:SF9">
    <property type="entry name" value="ANAPHASE-PROMOTING COMPLEX SUBUNIT 5"/>
    <property type="match status" value="1"/>
</dbReference>
<name>A0A6C0T6F3_9PEZI</name>
<dbReference type="GO" id="GO:0045842">
    <property type="term" value="P:positive regulation of mitotic metaphase/anaphase transition"/>
    <property type="evidence" value="ECO:0007669"/>
    <property type="project" value="TreeGrafter"/>
</dbReference>
<dbReference type="GO" id="GO:0031145">
    <property type="term" value="P:anaphase-promoting complex-dependent catabolic process"/>
    <property type="evidence" value="ECO:0007669"/>
    <property type="project" value="TreeGrafter"/>
</dbReference>
<evidence type="ECO:0000256" key="3">
    <source>
        <dbReference type="ARBA" id="ARBA00022618"/>
    </source>
</evidence>
<dbReference type="InterPro" id="IPR011990">
    <property type="entry name" value="TPR-like_helical_dom_sf"/>
</dbReference>
<evidence type="ECO:0000256" key="1">
    <source>
        <dbReference type="ARBA" id="ARBA00007450"/>
    </source>
</evidence>
<keyword evidence="5" id="KW-0833">Ubl conjugation pathway</keyword>
<dbReference type="PANTHER" id="PTHR12830">
    <property type="entry name" value="ANAPHASE-PROMOTING COMPLEX SUBUNIT 5"/>
    <property type="match status" value="1"/>
</dbReference>
<evidence type="ECO:0000256" key="7">
    <source>
        <dbReference type="ARBA" id="ARBA00031069"/>
    </source>
</evidence>
<dbReference type="EMBL" id="RIBY02002099">
    <property type="protein sequence ID" value="KAH9825578.1"/>
    <property type="molecule type" value="Genomic_DNA"/>
</dbReference>
<reference evidence="10 12" key="3">
    <citation type="journal article" date="2021" name="Curr. Genet.">
        <title>Genetic response to nitrogen starvation in the aggressive Eucalyptus foliar pathogen Teratosphaeria destructans.</title>
        <authorList>
            <person name="Havenga M."/>
            <person name="Wingfield B.D."/>
            <person name="Wingfield M.J."/>
            <person name="Dreyer L.L."/>
            <person name="Roets F."/>
            <person name="Aylward J."/>
        </authorList>
    </citation>
    <scope>NUCLEOTIDE SEQUENCE [LARGE SCALE GENOMIC DNA]</scope>
    <source>
        <strain evidence="10">CMW44962</strain>
    </source>
</reference>
<evidence type="ECO:0000256" key="8">
    <source>
        <dbReference type="ARBA" id="ARBA00045696"/>
    </source>
</evidence>
<comment type="function">
    <text evidence="8">Component of the anaphase promoting complex/cyclosome (APC/C), a cell cycle-regulated E3 ubiquitin ligase that controls progression through mitosis and the G1 phase of the cell cycle. The APC/C complex acts by mediating ubiquitination and subsequent degradation of target proteins: it mainly mediates the formation of 'Lys-11'-linked polyubiquitin chains and, to a lower extent, the formation of 'Lys-48'- and 'Lys-63'-linked polyubiquitin chains. The APC/C complex catalyzes assembly of branched 'Lys-11'-/'Lys-48'-linked branched ubiquitin chains on target proteins.</text>
</comment>
<gene>
    <name evidence="11" type="primary">APC5</name>
    <name evidence="10" type="ORF">Tdes44962_MAKER10174</name>
</gene>
<evidence type="ECO:0000313" key="10">
    <source>
        <dbReference type="EMBL" id="KAH9825578.1"/>
    </source>
</evidence>
<dbReference type="InterPro" id="IPR037679">
    <property type="entry name" value="Apc5"/>
</dbReference>
<evidence type="ECO:0000256" key="5">
    <source>
        <dbReference type="ARBA" id="ARBA00022786"/>
    </source>
</evidence>
<evidence type="ECO:0000256" key="4">
    <source>
        <dbReference type="ARBA" id="ARBA00022776"/>
    </source>
</evidence>
<evidence type="ECO:0000313" key="12">
    <source>
        <dbReference type="Proteomes" id="UP001138500"/>
    </source>
</evidence>
<dbReference type="EMBL" id="MN531146">
    <property type="protein sequence ID" value="QIA97813.1"/>
    <property type="molecule type" value="Genomic_DNA"/>
</dbReference>
<dbReference type="OrthoDB" id="2504561at2759"/>
<sequence>MPRYLTPARVCSLVLIDIYLSADVDVASSAKLPLLSFIASRINATATTTTTTTTTATPTPPDPADVTVSADASALSTPLRQWESGVPGRSLYDHFLSRLWALEGLDSLHVFFEHLSQLIAPSQPGDKATGRRSVTRASPIGQYVRRCRVEFTRLQFHDTHSLWHAFVSFRASTYDTWASRNPEAARKYQNDQSAIAVDSPAWQSLSAHHHAEAAVSAEDVDRLLTASIHRLQKLGTRLPHEVQRRIREWVVLQSDQNTHSLRHFLAFFDHWKAGQYTMALESLHRYFDYSLVTKSGSESMRVYYQYALLHLSVLHADFDCWEESIEAMDECIATARENHDTGCLNFALSWLLYLRQAKPTDASTPFGALSGLAAGGEQDEILFLKTKAKDTRNWSLLSSTLLEESKLEMYRSGSNAKSAELIVQSMVLNVQHDLRTLMPAAALFHGATVDRIGQASLTNRMYELIAANTDTLSPITDRVRASCRLAYGLAQVGQYAAALKLLGEMSVLADGVLKLQQRVMGFTLLVQFARSLRREDEDRSRHFFAALQPLRSFGDPEIEYEIQLLELEWLIRRQELPEALRITNARIKQLKSNAGSDIAQRLHFLVLKARIFAAAEQPLKAFSIALRAASTAERLHLIPTALEAIAGLAHILNDLKEFDASRALLESAMPLMLETRQSQLVAQCFTILGESHVGMAGYACQATSTEQSHTMRIAETFIDRGKEVYEQLDDRAGMLECHAMKIRLAQWAGDDGSAAQAEALYAQISSRA</sequence>
<evidence type="ECO:0000259" key="9">
    <source>
        <dbReference type="Pfam" id="PF12862"/>
    </source>
</evidence>
<dbReference type="GO" id="GO:0051301">
    <property type="term" value="P:cell division"/>
    <property type="evidence" value="ECO:0007669"/>
    <property type="project" value="UniProtKB-KW"/>
</dbReference>
<keyword evidence="12" id="KW-1185">Reference proteome</keyword>
<keyword evidence="4" id="KW-0498">Mitosis</keyword>
<comment type="similarity">
    <text evidence="1">Belongs to the APC5 family.</text>
</comment>
<feature type="domain" description="Anaphase-promoting complex subunit 5" evidence="9">
    <location>
        <begin position="263"/>
        <end position="357"/>
    </location>
</feature>
<protein>
    <recommendedName>
        <fullName evidence="2">Anaphase-promoting complex subunit 5</fullName>
    </recommendedName>
    <alternativeName>
        <fullName evidence="7">Cyclosome subunit 5</fullName>
    </alternativeName>
</protein>
<reference evidence="10 12" key="1">
    <citation type="journal article" date="2018" name="IMA Fungus">
        <title>IMA Genome-F 10: Nine draft genome sequences of Claviceps purpurea s.lat., including C. arundinis, C. humidiphila, and C. cf. spartinae, pseudomolecules for the pitch canker pathogen Fusarium circinatum, draft genome of Davidsoniella eucalypti, Grosmannia galeiformis, Quambalaria eucalypti, and Teratosphaeria destructans.</title>
        <authorList>
            <person name="Wingfield B.D."/>
            <person name="Liu M."/>
            <person name="Nguyen H.D."/>
            <person name="Lane F.A."/>
            <person name="Morgan S.W."/>
            <person name="De Vos L."/>
            <person name="Wilken P.M."/>
            <person name="Duong T.A."/>
            <person name="Aylward J."/>
            <person name="Coetzee M.P."/>
            <person name="Dadej K."/>
            <person name="De Beer Z.W."/>
            <person name="Findlay W."/>
            <person name="Havenga M."/>
            <person name="Kolarik M."/>
            <person name="Menzies J.G."/>
            <person name="Naidoo K."/>
            <person name="Pochopski O."/>
            <person name="Shoukouhi P."/>
            <person name="Santana Q.C."/>
            <person name="Seifert K.A."/>
            <person name="Soal N."/>
            <person name="Steenkamp E.T."/>
            <person name="Tatham C.T."/>
            <person name="van der Nest M.A."/>
            <person name="Wingfield M.J."/>
        </authorList>
    </citation>
    <scope>NUCLEOTIDE SEQUENCE [LARGE SCALE GENOMIC DNA]</scope>
    <source>
        <strain evidence="10">CMW44962</strain>
    </source>
</reference>